<evidence type="ECO:0000256" key="3">
    <source>
        <dbReference type="ARBA" id="ARBA00022837"/>
    </source>
</evidence>
<dbReference type="SUPFAM" id="SSF47473">
    <property type="entry name" value="EF-hand"/>
    <property type="match status" value="2"/>
</dbReference>
<evidence type="ECO:0000313" key="5">
    <source>
        <dbReference type="EMBL" id="CAI3975616.1"/>
    </source>
</evidence>
<reference evidence="6 7" key="2">
    <citation type="submission" date="2024-05" db="EMBL/GenBank/DDBJ databases">
        <authorList>
            <person name="Chen Y."/>
            <person name="Shah S."/>
            <person name="Dougan E. K."/>
            <person name="Thang M."/>
            <person name="Chan C."/>
        </authorList>
    </citation>
    <scope>NUCLEOTIDE SEQUENCE [LARGE SCALE GENOMIC DNA]</scope>
</reference>
<evidence type="ECO:0000313" key="7">
    <source>
        <dbReference type="Proteomes" id="UP001152797"/>
    </source>
</evidence>
<protein>
    <submittedName>
        <fullName evidence="6">EF-hand domain-containing protein</fullName>
    </submittedName>
</protein>
<keyword evidence="2" id="KW-0677">Repeat</keyword>
<dbReference type="Gene3D" id="1.10.238.10">
    <property type="entry name" value="EF-hand"/>
    <property type="match status" value="2"/>
</dbReference>
<dbReference type="PROSITE" id="PS50222">
    <property type="entry name" value="EF_HAND_2"/>
    <property type="match status" value="2"/>
</dbReference>
<dbReference type="PANTHER" id="PTHR34524:SF6">
    <property type="entry name" value="CALCYPHOSINE LIKE"/>
    <property type="match status" value="1"/>
</dbReference>
<keyword evidence="1" id="KW-0479">Metal-binding</keyword>
<dbReference type="EMBL" id="CAMXCT020000213">
    <property type="protein sequence ID" value="CAL1128991.1"/>
    <property type="molecule type" value="Genomic_DNA"/>
</dbReference>
<dbReference type="GO" id="GO:0005509">
    <property type="term" value="F:calcium ion binding"/>
    <property type="evidence" value="ECO:0007669"/>
    <property type="project" value="InterPro"/>
</dbReference>
<comment type="caution">
    <text evidence="5">The sequence shown here is derived from an EMBL/GenBank/DDBJ whole genome shotgun (WGS) entry which is preliminary data.</text>
</comment>
<evidence type="ECO:0000259" key="4">
    <source>
        <dbReference type="PROSITE" id="PS50222"/>
    </source>
</evidence>
<dbReference type="OrthoDB" id="409800at2759"/>
<keyword evidence="3" id="KW-0106">Calcium</keyword>
<dbReference type="InterPro" id="IPR051581">
    <property type="entry name" value="Ca-bind"/>
</dbReference>
<dbReference type="EMBL" id="CAMXCT030000213">
    <property type="protein sequence ID" value="CAL4762928.1"/>
    <property type="molecule type" value="Genomic_DNA"/>
</dbReference>
<reference evidence="5" key="1">
    <citation type="submission" date="2022-10" db="EMBL/GenBank/DDBJ databases">
        <authorList>
            <person name="Chen Y."/>
            <person name="Dougan E. K."/>
            <person name="Chan C."/>
            <person name="Rhodes N."/>
            <person name="Thang M."/>
        </authorList>
    </citation>
    <scope>NUCLEOTIDE SEQUENCE</scope>
</reference>
<name>A0A9P1BLM7_9DINO</name>
<accession>A0A9P1BLM7</accession>
<dbReference type="PANTHER" id="PTHR34524">
    <property type="entry name" value="CALCYPHOSIN"/>
    <property type="match status" value="1"/>
</dbReference>
<dbReference type="Proteomes" id="UP001152797">
    <property type="component" value="Unassembled WGS sequence"/>
</dbReference>
<organism evidence="5">
    <name type="scientific">Cladocopium goreaui</name>
    <dbReference type="NCBI Taxonomy" id="2562237"/>
    <lineage>
        <taxon>Eukaryota</taxon>
        <taxon>Sar</taxon>
        <taxon>Alveolata</taxon>
        <taxon>Dinophyceae</taxon>
        <taxon>Suessiales</taxon>
        <taxon>Symbiodiniaceae</taxon>
        <taxon>Cladocopium</taxon>
    </lineage>
</organism>
<dbReference type="InterPro" id="IPR018247">
    <property type="entry name" value="EF_Hand_1_Ca_BS"/>
</dbReference>
<dbReference type="InterPro" id="IPR011992">
    <property type="entry name" value="EF-hand-dom_pair"/>
</dbReference>
<feature type="domain" description="EF-hand" evidence="4">
    <location>
        <begin position="390"/>
        <end position="415"/>
    </location>
</feature>
<dbReference type="EMBL" id="CAMXCT010000213">
    <property type="protein sequence ID" value="CAI3975616.1"/>
    <property type="molecule type" value="Genomic_DNA"/>
</dbReference>
<feature type="domain" description="EF-hand" evidence="4">
    <location>
        <begin position="455"/>
        <end position="490"/>
    </location>
</feature>
<dbReference type="SMART" id="SM00054">
    <property type="entry name" value="EFh"/>
    <property type="match status" value="4"/>
</dbReference>
<evidence type="ECO:0000313" key="6">
    <source>
        <dbReference type="EMBL" id="CAL4762928.1"/>
    </source>
</evidence>
<dbReference type="InterPro" id="IPR002048">
    <property type="entry name" value="EF_hand_dom"/>
</dbReference>
<gene>
    <name evidence="5" type="ORF">C1SCF055_LOCUS3914</name>
</gene>
<dbReference type="AlphaFoldDB" id="A0A9P1BLM7"/>
<sequence length="534" mass="61610">MPRIRKGINPAQDPKYQHALQERDRAVEIVRAALHITPNVIRTWVQHFDHKFERQIDCQKFCAGLRALRFEGDPELLFLRLDVDKIDEVTLDIIDPDAAKLWMGFRMWCVKTFTDEKTMINELSRGYGSASRDAFLTNLRRLGWGGENEELLFEALNLHDKQELRPYDLTFFAVDKRKFMKARKGMPEAVKLKTHAAQKRTLMTKARKDFKAFLKKKFGTLLRAWRTLDADDSMFMQKNELFRAVKDLCWQGDARILWQGLDKDGSGITTLQELDLKSAEQLAKFKQQVGEKFGDAQAFFQAIDTSRINKVRQQDFIEKCDRFGITRADKRLFHGLDWEGKKFLTAKDLSFVDLWKCPRYLTCSANAQAARDFKSALLQIYPTVLKAWRQLLDRDGSNVVGWEEFEAAAKRLNFQGDLPGAWRFFDQDISGSISFGELDVASYAELSNFKSWADEEFGGVRAAFAVLDEDNSGDFNVREFIKMLRGHKGASMTQENSGNALKFTKNRKDMKPLESLKYATYVSLFASLCHVHFI</sequence>
<evidence type="ECO:0000256" key="1">
    <source>
        <dbReference type="ARBA" id="ARBA00022723"/>
    </source>
</evidence>
<evidence type="ECO:0000256" key="2">
    <source>
        <dbReference type="ARBA" id="ARBA00022737"/>
    </source>
</evidence>
<proteinExistence type="predicted"/>
<keyword evidence="7" id="KW-1185">Reference proteome</keyword>
<dbReference type="PROSITE" id="PS00018">
    <property type="entry name" value="EF_HAND_1"/>
    <property type="match status" value="1"/>
</dbReference>